<dbReference type="Proteomes" id="UP000254230">
    <property type="component" value="Unassembled WGS sequence"/>
</dbReference>
<dbReference type="Pfam" id="PF11393">
    <property type="entry name" value="T4BSS_DotI_IcmL"/>
    <property type="match status" value="1"/>
</dbReference>
<evidence type="ECO:0000256" key="1">
    <source>
        <dbReference type="SAM" id="SignalP"/>
    </source>
</evidence>
<dbReference type="RefSeq" id="WP_058472940.1">
    <property type="nucleotide sequence ID" value="NZ_CAAAIL010000007.1"/>
</dbReference>
<protein>
    <submittedName>
        <fullName evidence="2 3">IcmL-like protein</fullName>
    </submittedName>
</protein>
<gene>
    <name evidence="2" type="ORF">Lqua_0753</name>
    <name evidence="3" type="ORF">NCTC12376_00131</name>
</gene>
<reference evidence="3 5" key="2">
    <citation type="submission" date="2018-06" db="EMBL/GenBank/DDBJ databases">
        <authorList>
            <consortium name="Pathogen Informatics"/>
            <person name="Doyle S."/>
        </authorList>
    </citation>
    <scope>NUCLEOTIDE SEQUENCE [LARGE SCALE GENOMIC DNA]</scope>
    <source>
        <strain evidence="3 5">NCTC12376</strain>
    </source>
</reference>
<accession>A0A378KX07</accession>
<dbReference type="AlphaFoldDB" id="A0A378KX07"/>
<keyword evidence="4" id="KW-1185">Reference proteome</keyword>
<evidence type="ECO:0000313" key="4">
    <source>
        <dbReference type="Proteomes" id="UP000054639"/>
    </source>
</evidence>
<feature type="signal peptide" evidence="1">
    <location>
        <begin position="1"/>
        <end position="19"/>
    </location>
</feature>
<dbReference type="EMBL" id="LNYR01000006">
    <property type="protein sequence ID" value="KTD52920.1"/>
    <property type="molecule type" value="Genomic_DNA"/>
</dbReference>
<evidence type="ECO:0000313" key="3">
    <source>
        <dbReference type="EMBL" id="STY16350.1"/>
    </source>
</evidence>
<dbReference type="InterPro" id="IPR021055">
    <property type="entry name" value="T4BSS_IcmL/DotI"/>
</dbReference>
<evidence type="ECO:0000313" key="5">
    <source>
        <dbReference type="Proteomes" id="UP000254230"/>
    </source>
</evidence>
<proteinExistence type="predicted"/>
<feature type="chain" id="PRO_5016565038" evidence="1">
    <location>
        <begin position="20"/>
        <end position="175"/>
    </location>
</feature>
<dbReference type="Proteomes" id="UP000054639">
    <property type="component" value="Unassembled WGS sequence"/>
</dbReference>
<sequence>MNKLVTLAAGIVLFFAAHAGIAAPDRTQLAVWANEAIVATYTFDYKNYLQQQKEIAKYFTSDGWIAYTKALNDSKLPEAVQKNSYEVTAVATQPPVLATLDPTHWQATMTVLVVYKNPQYQQQQNLKVVLSFTQAPAGQGVRGFAVTSLQARITEPPCECKIPENENSTQKSDKQ</sequence>
<name>A0A378KX07_9GAMM</name>
<dbReference type="CDD" id="cd16385">
    <property type="entry name" value="IcmL"/>
    <property type="match status" value="1"/>
</dbReference>
<organism evidence="3 5">
    <name type="scientific">Legionella quateirensis</name>
    <dbReference type="NCBI Taxonomy" id="45072"/>
    <lineage>
        <taxon>Bacteria</taxon>
        <taxon>Pseudomonadati</taxon>
        <taxon>Pseudomonadota</taxon>
        <taxon>Gammaproteobacteria</taxon>
        <taxon>Legionellales</taxon>
        <taxon>Legionellaceae</taxon>
        <taxon>Legionella</taxon>
    </lineage>
</organism>
<dbReference type="EMBL" id="UGOW01000001">
    <property type="protein sequence ID" value="STY16350.1"/>
    <property type="molecule type" value="Genomic_DNA"/>
</dbReference>
<reference evidence="2 4" key="1">
    <citation type="submission" date="2015-11" db="EMBL/GenBank/DDBJ databases">
        <title>Genomic analysis of 38 Legionella species identifies large and diverse effector repertoires.</title>
        <authorList>
            <person name="Burstein D."/>
            <person name="Amaro F."/>
            <person name="Zusman T."/>
            <person name="Lifshitz Z."/>
            <person name="Cohen O."/>
            <person name="Gilbert J.A."/>
            <person name="Pupko T."/>
            <person name="Shuman H.A."/>
            <person name="Segal G."/>
        </authorList>
    </citation>
    <scope>NUCLEOTIDE SEQUENCE [LARGE SCALE GENOMIC DNA]</scope>
    <source>
        <strain evidence="2 4">ATCC 49507</strain>
    </source>
</reference>
<evidence type="ECO:0000313" key="2">
    <source>
        <dbReference type="EMBL" id="KTD52920.1"/>
    </source>
</evidence>
<keyword evidence="1" id="KW-0732">Signal</keyword>
<dbReference type="OrthoDB" id="5641224at2"/>